<feature type="compositionally biased region" description="Gly residues" evidence="1">
    <location>
        <begin position="79"/>
        <end position="115"/>
    </location>
</feature>
<evidence type="ECO:0000313" key="5">
    <source>
        <dbReference type="Proteomes" id="UP000078559"/>
    </source>
</evidence>
<evidence type="ECO:0000256" key="1">
    <source>
        <dbReference type="SAM" id="MobiDB-lite"/>
    </source>
</evidence>
<feature type="domain" description="DUF6923" evidence="3">
    <location>
        <begin position="638"/>
        <end position="879"/>
    </location>
</feature>
<evidence type="ECO:0000256" key="2">
    <source>
        <dbReference type="SAM" id="SignalP"/>
    </source>
</evidence>
<feature type="region of interest" description="Disordered" evidence="1">
    <location>
        <begin position="79"/>
        <end position="134"/>
    </location>
</feature>
<organism evidence="4 5">
    <name type="scientific">Cytospora mali</name>
    <name type="common">Apple Valsa canker fungus</name>
    <name type="synonym">Valsa mali</name>
    <dbReference type="NCBI Taxonomy" id="578113"/>
    <lineage>
        <taxon>Eukaryota</taxon>
        <taxon>Fungi</taxon>
        <taxon>Dikarya</taxon>
        <taxon>Ascomycota</taxon>
        <taxon>Pezizomycotina</taxon>
        <taxon>Sordariomycetes</taxon>
        <taxon>Sordariomycetidae</taxon>
        <taxon>Diaporthales</taxon>
        <taxon>Cytosporaceae</taxon>
        <taxon>Cytospora</taxon>
    </lineage>
</organism>
<feature type="region of interest" description="Disordered" evidence="1">
    <location>
        <begin position="225"/>
        <end position="253"/>
    </location>
</feature>
<keyword evidence="5" id="KW-1185">Reference proteome</keyword>
<dbReference type="OrthoDB" id="4405280at2759"/>
<evidence type="ECO:0000259" key="3">
    <source>
        <dbReference type="Pfam" id="PF21959"/>
    </source>
</evidence>
<dbReference type="AlphaFoldDB" id="A0A194W6V7"/>
<proteinExistence type="predicted"/>
<accession>A0A194W6V7</accession>
<dbReference type="InterPro" id="IPR054215">
    <property type="entry name" value="DUF6923"/>
</dbReference>
<reference evidence="4" key="1">
    <citation type="submission" date="2014-12" db="EMBL/GenBank/DDBJ databases">
        <title>Genome Sequence of Valsa Canker Pathogens Uncovers a Specific Adaption of Colonization on Woody Bark.</title>
        <authorList>
            <person name="Yin Z."/>
            <person name="Liu H."/>
            <person name="Gao X."/>
            <person name="Li Z."/>
            <person name="Song N."/>
            <person name="Ke X."/>
            <person name="Dai Q."/>
            <person name="Wu Y."/>
            <person name="Sun Y."/>
            <person name="Xu J.-R."/>
            <person name="Kang Z.K."/>
            <person name="Wang L."/>
            <person name="Huang L."/>
        </authorList>
    </citation>
    <scope>NUCLEOTIDE SEQUENCE [LARGE SCALE GENOMIC DNA]</scope>
    <source>
        <strain evidence="4">03-8</strain>
    </source>
</reference>
<evidence type="ECO:0000313" key="4">
    <source>
        <dbReference type="EMBL" id="KUI71805.1"/>
    </source>
</evidence>
<dbReference type="Pfam" id="PF21959">
    <property type="entry name" value="DUF6923"/>
    <property type="match status" value="1"/>
</dbReference>
<dbReference type="Proteomes" id="UP000078559">
    <property type="component" value="Chromosome 7"/>
</dbReference>
<name>A0A194W6V7_CYTMA</name>
<feature type="compositionally biased region" description="Low complexity" evidence="1">
    <location>
        <begin position="356"/>
        <end position="494"/>
    </location>
</feature>
<feature type="compositionally biased region" description="Low complexity" evidence="1">
    <location>
        <begin position="501"/>
        <end position="613"/>
    </location>
</feature>
<dbReference type="EMBL" id="CM003104">
    <property type="protein sequence ID" value="KUI71805.1"/>
    <property type="molecule type" value="Genomic_DNA"/>
</dbReference>
<protein>
    <recommendedName>
        <fullName evidence="3">DUF6923 domain-containing protein</fullName>
    </recommendedName>
</protein>
<feature type="compositionally biased region" description="Low complexity" evidence="1">
    <location>
        <begin position="116"/>
        <end position="134"/>
    </location>
</feature>
<sequence length="889" mass="88812">MASTLRPWLVLGLLALSPTRAEPFGSYEGLAAIDAHNLAPIDKRDLYGGSSSVCYTYTTEFLNAPSAGPGWFGGGPGWGGPGIGWPGSGGPGHGGPGGGGWPGSGGPGGAGGPGGTTTSLSGPAPTSSGSTPPTETVVAVAPGLPFTVSLAGFFAGPNDQVVSFTEDPPVDWLYYDPVTRSFYGTVPPGQAPGVIIIHVRTVNPTTGQIYEFDIVLNVIGSGVTSSTSTPPGSSVPSGNPTSTSSIPASSVSTGPAQTIQVGAPFLIDLTLYLQNSADTVTAIATNPDTAFLDNGFNAVAKDIVGTVPPGTSAPQTITVTISATSSGQVSRLRPRAAGDSYVAQFEVFIYGPVTTTSSGVSVTPPASSSPSGSIPPSGSSTPGRVTSSGSSTSGGTIPANSTAPGGVLPSGSSYPGSVVSPSSSTPGGGNPSSASTPGGVLPPSSSTPGGGVPPSSSTPGGVLPSSSSTPGVVYPSSGSSALSTSPSSTSSTCTVCRYTASNLPSSSSVGSTTSSLFPSSNNPTSSSAPPVGTSTGSSAPPPGTSTGSAAPPSGTSTGSSAPTVYPTTSSTASSSPITTNSPATSYSSSTHATGSTTSSQSTSSTSGIASFPSPRNVSNLAPLSCSGPGYETQNKILYAVNIATGAYVLVSSAISADTTNALAYHPQENYLYAVSQNNHDYGYILRIGAGGTHENTTFTIPQTNPTGTSATSMTLGDIDVNLQFWLGYTNGNGWVQVDLNSANTATYGQVVASGTADRGNYLVSDWAYLPAYPNKLWALGQQVVTSGSVYNTWLMYFDLTTHTWVNSYQFQGINGGTYLGVSGMAQWGAVYTASDGYLYGLENNSGQLWKFKVNSPTQADAVFVSQGPPGGINDGARCMLNTNLNVTLS</sequence>
<keyword evidence="2" id="KW-0732">Signal</keyword>
<feature type="chain" id="PRO_5008267237" description="DUF6923 domain-containing protein" evidence="2">
    <location>
        <begin position="22"/>
        <end position="889"/>
    </location>
</feature>
<feature type="region of interest" description="Disordered" evidence="1">
    <location>
        <begin position="356"/>
        <end position="613"/>
    </location>
</feature>
<feature type="signal peptide" evidence="2">
    <location>
        <begin position="1"/>
        <end position="21"/>
    </location>
</feature>
<gene>
    <name evidence="4" type="ORF">VM1G_06967</name>
</gene>